<dbReference type="AlphaFoldDB" id="A0A1N6JVP5"/>
<dbReference type="EMBL" id="FSRM01000002">
    <property type="protein sequence ID" value="SIO48395.1"/>
    <property type="molecule type" value="Genomic_DNA"/>
</dbReference>
<dbReference type="Proteomes" id="UP000184693">
    <property type="component" value="Unassembled WGS sequence"/>
</dbReference>
<dbReference type="RefSeq" id="WP_074267197.1">
    <property type="nucleotide sequence ID" value="NZ_FSRM01000002.1"/>
</dbReference>
<dbReference type="OrthoDB" id="8759457at2"/>
<accession>A0A1N6JVP5</accession>
<protein>
    <submittedName>
        <fullName evidence="1">Uncharacterized protein</fullName>
    </submittedName>
</protein>
<name>A0A1N6JVP5_9BURK</name>
<gene>
    <name evidence="1" type="ORF">SAMN05444168_5188</name>
</gene>
<proteinExistence type="predicted"/>
<sequence length="65" mass="6899">MAIIAIKDLPDSVELDRQAMTAIVGGARSGAQYGSLLQPAPNPTRLVEYPQGFSSMRQPVPTAKS</sequence>
<evidence type="ECO:0000313" key="1">
    <source>
        <dbReference type="EMBL" id="SIO48395.1"/>
    </source>
</evidence>
<reference evidence="1 2" key="1">
    <citation type="submission" date="2016-11" db="EMBL/GenBank/DDBJ databases">
        <authorList>
            <person name="Jaros S."/>
            <person name="Januszkiewicz K."/>
            <person name="Wedrychowicz H."/>
        </authorList>
    </citation>
    <scope>NUCLEOTIDE SEQUENCE [LARGE SCALE GENOMIC DNA]</scope>
    <source>
        <strain evidence="1 2">GAS86</strain>
    </source>
</reference>
<evidence type="ECO:0000313" key="2">
    <source>
        <dbReference type="Proteomes" id="UP000184693"/>
    </source>
</evidence>
<organism evidence="1 2">
    <name type="scientific">Paraburkholderia phenazinium</name>
    <dbReference type="NCBI Taxonomy" id="60549"/>
    <lineage>
        <taxon>Bacteria</taxon>
        <taxon>Pseudomonadati</taxon>
        <taxon>Pseudomonadota</taxon>
        <taxon>Betaproteobacteria</taxon>
        <taxon>Burkholderiales</taxon>
        <taxon>Burkholderiaceae</taxon>
        <taxon>Paraburkholderia</taxon>
    </lineage>
</organism>